<feature type="compositionally biased region" description="Basic and acidic residues" evidence="1">
    <location>
        <begin position="1"/>
        <end position="26"/>
    </location>
</feature>
<dbReference type="AlphaFoldDB" id="A0A9P6MHB4"/>
<evidence type="ECO:0000313" key="3">
    <source>
        <dbReference type="Proteomes" id="UP000749646"/>
    </source>
</evidence>
<feature type="region of interest" description="Disordered" evidence="1">
    <location>
        <begin position="1"/>
        <end position="36"/>
    </location>
</feature>
<keyword evidence="3" id="KW-1185">Reference proteome</keyword>
<protein>
    <submittedName>
        <fullName evidence="2">Uncharacterized protein</fullName>
    </submittedName>
</protein>
<comment type="caution">
    <text evidence="2">The sequence shown here is derived from an EMBL/GenBank/DDBJ whole genome shotgun (WGS) entry which is preliminary data.</text>
</comment>
<name>A0A9P6MHB4_9FUNG</name>
<gene>
    <name evidence="2" type="ORF">BGZ65_004562</name>
</gene>
<proteinExistence type="predicted"/>
<dbReference type="Proteomes" id="UP000749646">
    <property type="component" value="Unassembled WGS sequence"/>
</dbReference>
<evidence type="ECO:0000313" key="2">
    <source>
        <dbReference type="EMBL" id="KAG0000205.1"/>
    </source>
</evidence>
<reference evidence="2" key="1">
    <citation type="journal article" date="2020" name="Fungal Divers.">
        <title>Resolving the Mortierellaceae phylogeny through synthesis of multi-gene phylogenetics and phylogenomics.</title>
        <authorList>
            <person name="Vandepol N."/>
            <person name="Liber J."/>
            <person name="Desiro A."/>
            <person name="Na H."/>
            <person name="Kennedy M."/>
            <person name="Barry K."/>
            <person name="Grigoriev I.V."/>
            <person name="Miller A.N."/>
            <person name="O'Donnell K."/>
            <person name="Stajich J.E."/>
            <person name="Bonito G."/>
        </authorList>
    </citation>
    <scope>NUCLEOTIDE SEQUENCE</scope>
    <source>
        <strain evidence="2">MES-2147</strain>
    </source>
</reference>
<sequence length="92" mass="10173">NAETADSIHLDEKEYEIPPGRDRQDGHASLSSGESVGYIHLDEEEYKIPPDRDRQDGHACLSRGEPAASIHLDEEGYEILQAGIVKMDTLPS</sequence>
<evidence type="ECO:0000256" key="1">
    <source>
        <dbReference type="SAM" id="MobiDB-lite"/>
    </source>
</evidence>
<feature type="non-terminal residue" evidence="2">
    <location>
        <position position="1"/>
    </location>
</feature>
<organism evidence="2 3">
    <name type="scientific">Modicella reniformis</name>
    <dbReference type="NCBI Taxonomy" id="1440133"/>
    <lineage>
        <taxon>Eukaryota</taxon>
        <taxon>Fungi</taxon>
        <taxon>Fungi incertae sedis</taxon>
        <taxon>Mucoromycota</taxon>
        <taxon>Mortierellomycotina</taxon>
        <taxon>Mortierellomycetes</taxon>
        <taxon>Mortierellales</taxon>
        <taxon>Mortierellaceae</taxon>
        <taxon>Modicella</taxon>
    </lineage>
</organism>
<dbReference type="EMBL" id="JAAAHW010000653">
    <property type="protein sequence ID" value="KAG0000205.1"/>
    <property type="molecule type" value="Genomic_DNA"/>
</dbReference>
<accession>A0A9P6MHB4</accession>